<dbReference type="EMBL" id="GGFL01014859">
    <property type="protein sequence ID" value="MBW79037.1"/>
    <property type="molecule type" value="Transcribed_RNA"/>
</dbReference>
<organism evidence="2">
    <name type="scientific">Anopheles darlingi</name>
    <name type="common">Mosquito</name>
    <dbReference type="NCBI Taxonomy" id="43151"/>
    <lineage>
        <taxon>Eukaryota</taxon>
        <taxon>Metazoa</taxon>
        <taxon>Ecdysozoa</taxon>
        <taxon>Arthropoda</taxon>
        <taxon>Hexapoda</taxon>
        <taxon>Insecta</taxon>
        <taxon>Pterygota</taxon>
        <taxon>Neoptera</taxon>
        <taxon>Endopterygota</taxon>
        <taxon>Diptera</taxon>
        <taxon>Nematocera</taxon>
        <taxon>Culicoidea</taxon>
        <taxon>Culicidae</taxon>
        <taxon>Anophelinae</taxon>
        <taxon>Anopheles</taxon>
    </lineage>
</organism>
<accession>A0A2M4DNA4</accession>
<feature type="chain" id="PRO_5014992854" evidence="1">
    <location>
        <begin position="26"/>
        <end position="88"/>
    </location>
</feature>
<name>A0A2M4DNA4_ANODA</name>
<keyword evidence="1" id="KW-0732">Signal</keyword>
<proteinExistence type="predicted"/>
<protein>
    <submittedName>
        <fullName evidence="2">Putative secreted protein</fullName>
    </submittedName>
</protein>
<evidence type="ECO:0000256" key="1">
    <source>
        <dbReference type="SAM" id="SignalP"/>
    </source>
</evidence>
<feature type="signal peptide" evidence="1">
    <location>
        <begin position="1"/>
        <end position="25"/>
    </location>
</feature>
<reference evidence="2" key="1">
    <citation type="submission" date="2018-01" db="EMBL/GenBank/DDBJ databases">
        <title>An insight into the sialome of Amazonian anophelines.</title>
        <authorList>
            <person name="Ribeiro J.M."/>
            <person name="Scarpassa V."/>
            <person name="Calvo E."/>
        </authorList>
    </citation>
    <scope>NUCLEOTIDE SEQUENCE</scope>
</reference>
<sequence length="88" mass="9901">MSFKMGFLHLTRQLMVLSFLFRLQGVPPFAKNLADGAIVLIRVLLMYQCSMALRKDHECIHRSSYFGILLAQRARRFLRGAGAATATG</sequence>
<evidence type="ECO:0000313" key="2">
    <source>
        <dbReference type="EMBL" id="MBW79037.1"/>
    </source>
</evidence>
<dbReference type="AlphaFoldDB" id="A0A2M4DNA4"/>